<keyword evidence="2" id="KW-1185">Reference proteome</keyword>
<gene>
    <name evidence="1" type="ORF">L6452_39854</name>
</gene>
<protein>
    <submittedName>
        <fullName evidence="1">Uncharacterized protein</fullName>
    </submittedName>
</protein>
<comment type="caution">
    <text evidence="1">The sequence shown here is derived from an EMBL/GenBank/DDBJ whole genome shotgun (WGS) entry which is preliminary data.</text>
</comment>
<reference evidence="1 2" key="2">
    <citation type="journal article" date="2022" name="Mol. Ecol. Resour.">
        <title>The genomes of chicory, endive, great burdock and yacon provide insights into Asteraceae paleo-polyploidization history and plant inulin production.</title>
        <authorList>
            <person name="Fan W."/>
            <person name="Wang S."/>
            <person name="Wang H."/>
            <person name="Wang A."/>
            <person name="Jiang F."/>
            <person name="Liu H."/>
            <person name="Zhao H."/>
            <person name="Xu D."/>
            <person name="Zhang Y."/>
        </authorList>
    </citation>
    <scope>NUCLEOTIDE SEQUENCE [LARGE SCALE GENOMIC DNA]</scope>
    <source>
        <strain evidence="2">cv. Niubang</strain>
    </source>
</reference>
<dbReference type="Proteomes" id="UP001055879">
    <property type="component" value="Linkage Group LG15"/>
</dbReference>
<sequence>MSQSTDPTEYSADESGYITSRPRGNPSTPEEYDSLEDSDAATTETPVRSPASVLPSPAPEHSPSATRGPRVRATARMSVPLPVRVTLPVPPRAEGEPSLSRTRSVTPPPVIGVPIGHPPGMTVRENRLVLSMATDIQSHRERLDLHQHTIGGLFAVISSHSESLDRAVEVIVITRSAVRRLYAYLVLMAGVLVVVLGLLVWRMMH</sequence>
<reference evidence="2" key="1">
    <citation type="journal article" date="2022" name="Mol. Ecol. Resour.">
        <title>The genomes of chicory, endive, great burdock and yacon provide insights into Asteraceae palaeo-polyploidization history and plant inulin production.</title>
        <authorList>
            <person name="Fan W."/>
            <person name="Wang S."/>
            <person name="Wang H."/>
            <person name="Wang A."/>
            <person name="Jiang F."/>
            <person name="Liu H."/>
            <person name="Zhao H."/>
            <person name="Xu D."/>
            <person name="Zhang Y."/>
        </authorList>
    </citation>
    <scope>NUCLEOTIDE SEQUENCE [LARGE SCALE GENOMIC DNA]</scope>
    <source>
        <strain evidence="2">cv. Niubang</strain>
    </source>
</reference>
<evidence type="ECO:0000313" key="2">
    <source>
        <dbReference type="Proteomes" id="UP001055879"/>
    </source>
</evidence>
<accession>A0ACB8XU61</accession>
<organism evidence="1 2">
    <name type="scientific">Arctium lappa</name>
    <name type="common">Greater burdock</name>
    <name type="synonym">Lappa major</name>
    <dbReference type="NCBI Taxonomy" id="4217"/>
    <lineage>
        <taxon>Eukaryota</taxon>
        <taxon>Viridiplantae</taxon>
        <taxon>Streptophyta</taxon>
        <taxon>Embryophyta</taxon>
        <taxon>Tracheophyta</taxon>
        <taxon>Spermatophyta</taxon>
        <taxon>Magnoliopsida</taxon>
        <taxon>eudicotyledons</taxon>
        <taxon>Gunneridae</taxon>
        <taxon>Pentapetalae</taxon>
        <taxon>asterids</taxon>
        <taxon>campanulids</taxon>
        <taxon>Asterales</taxon>
        <taxon>Asteraceae</taxon>
        <taxon>Carduoideae</taxon>
        <taxon>Cardueae</taxon>
        <taxon>Arctiinae</taxon>
        <taxon>Arctium</taxon>
    </lineage>
</organism>
<evidence type="ECO:0000313" key="1">
    <source>
        <dbReference type="EMBL" id="KAI3673726.1"/>
    </source>
</evidence>
<dbReference type="EMBL" id="CM042061">
    <property type="protein sequence ID" value="KAI3673726.1"/>
    <property type="molecule type" value="Genomic_DNA"/>
</dbReference>
<proteinExistence type="predicted"/>
<name>A0ACB8XU61_ARCLA</name>